<reference evidence="1 2" key="1">
    <citation type="journal article" date="2013" name="Genome Biol. Evol.">
        <title>Comparison of metabolic capacities and inference of gene content evolution in mosquito-associated Spiroplasma diminutum and S. taiwanense.</title>
        <authorList>
            <person name="Lo W.S."/>
            <person name="Ku C."/>
            <person name="Chen L.L."/>
            <person name="Chang T.H."/>
            <person name="Kuo C.H."/>
        </authorList>
    </citation>
    <scope>NUCLEOTIDE SEQUENCE [LARGE SCALE GENOMIC DNA]</scope>
    <source>
        <strain evidence="1">CT-1</strain>
    </source>
</reference>
<dbReference type="EMBL" id="CP005074">
    <property type="protein sequence ID" value="AGR40824.1"/>
    <property type="molecule type" value="Genomic_DNA"/>
</dbReference>
<dbReference type="KEGG" id="stai:STAIW_v1c01380"/>
<dbReference type="AlphaFoldDB" id="S5LT12"/>
<dbReference type="RefSeq" id="WP_020833963.1">
    <property type="nucleotide sequence ID" value="NC_021846.1"/>
</dbReference>
<dbReference type="Proteomes" id="UP000014984">
    <property type="component" value="Chromosome"/>
</dbReference>
<keyword evidence="2" id="KW-1185">Reference proteome</keyword>
<dbReference type="HOGENOM" id="CLU_2358303_0_0_14"/>
<gene>
    <name evidence="1" type="ORF">STAIW_v1c01380</name>
</gene>
<dbReference type="STRING" id="1276220.STAIW_v1c01380"/>
<proteinExistence type="predicted"/>
<name>S5LT12_9MOLU</name>
<protein>
    <submittedName>
        <fullName evidence="1">Uncharacterized protein</fullName>
    </submittedName>
</protein>
<accession>S5LT12</accession>
<dbReference type="PATRIC" id="fig|1276220.3.peg.139"/>
<evidence type="ECO:0000313" key="1">
    <source>
        <dbReference type="EMBL" id="AGR40824.1"/>
    </source>
</evidence>
<organism evidence="1 2">
    <name type="scientific">Spiroplasma taiwanense CT-1</name>
    <dbReference type="NCBI Taxonomy" id="1276220"/>
    <lineage>
        <taxon>Bacteria</taxon>
        <taxon>Bacillati</taxon>
        <taxon>Mycoplasmatota</taxon>
        <taxon>Mollicutes</taxon>
        <taxon>Entomoplasmatales</taxon>
        <taxon>Spiroplasmataceae</taxon>
        <taxon>Spiroplasma</taxon>
    </lineage>
</organism>
<evidence type="ECO:0000313" key="2">
    <source>
        <dbReference type="Proteomes" id="UP000014984"/>
    </source>
</evidence>
<sequence>MRDINISIDYPIPYTLNKLKYEVSSYIPLKLIQSIFLSIIICESEFRDDLKIFDKVSEVIEKILKIKSKNLLLIREELQELLDTSTVINKSNEKIF</sequence>